<dbReference type="Gene3D" id="3.40.50.720">
    <property type="entry name" value="NAD(P)-binding Rossmann-like Domain"/>
    <property type="match status" value="1"/>
</dbReference>
<organism evidence="2 3">
    <name type="scientific">Caenispirillum salinarum AK4</name>
    <dbReference type="NCBI Taxonomy" id="1238182"/>
    <lineage>
        <taxon>Bacteria</taxon>
        <taxon>Pseudomonadati</taxon>
        <taxon>Pseudomonadota</taxon>
        <taxon>Alphaproteobacteria</taxon>
        <taxon>Rhodospirillales</taxon>
        <taxon>Novispirillaceae</taxon>
        <taxon>Caenispirillum</taxon>
    </lineage>
</organism>
<dbReference type="OrthoDB" id="9804695at2"/>
<dbReference type="STRING" id="1238182.C882_3152"/>
<dbReference type="SUPFAM" id="SSF51735">
    <property type="entry name" value="NAD(P)-binding Rossmann-fold domains"/>
    <property type="match status" value="1"/>
</dbReference>
<keyword evidence="3" id="KW-1185">Reference proteome</keyword>
<dbReference type="InterPro" id="IPR003781">
    <property type="entry name" value="CoA-bd"/>
</dbReference>
<evidence type="ECO:0000313" key="3">
    <source>
        <dbReference type="Proteomes" id="UP000009881"/>
    </source>
</evidence>
<dbReference type="InterPro" id="IPR036291">
    <property type="entry name" value="NAD(P)-bd_dom_sf"/>
</dbReference>
<gene>
    <name evidence="2" type="ORF">C882_3152</name>
</gene>
<dbReference type="RefSeq" id="WP_009539349.1">
    <property type="nucleotide sequence ID" value="NZ_ANHY01000004.1"/>
</dbReference>
<name>K9HP81_9PROT</name>
<dbReference type="eggNOG" id="COG1832">
    <property type="taxonomic scope" value="Bacteria"/>
</dbReference>
<dbReference type="PANTHER" id="PTHR33303:SF2">
    <property type="entry name" value="COA-BINDING DOMAIN-CONTAINING PROTEIN"/>
    <property type="match status" value="1"/>
</dbReference>
<accession>K9HP81</accession>
<feature type="domain" description="CoA-binding" evidence="1">
    <location>
        <begin position="44"/>
        <end position="145"/>
    </location>
</feature>
<sequence>MTTEFRHTDDVIPADPNDKIAYPDDYLRDVLKSVFKVATLGYHPDLESAHYTERLKAKGFHVVPVNPKLAGEMHVDEVVPARISDIPSKVDMLQVFGGPEDAMYAAEGAIEAKDKTGLKVLWLEPGTWNPEAARKAEAAGLRVVMGLDAAEQAERLGVR</sequence>
<dbReference type="AlphaFoldDB" id="K9HP81"/>
<proteinExistence type="predicted"/>
<dbReference type="PANTHER" id="PTHR33303">
    <property type="entry name" value="CYTOPLASMIC PROTEIN-RELATED"/>
    <property type="match status" value="1"/>
</dbReference>
<protein>
    <submittedName>
        <fullName evidence="2">Succinyl-CoA synthetase</fullName>
    </submittedName>
</protein>
<evidence type="ECO:0000313" key="2">
    <source>
        <dbReference type="EMBL" id="EKV32088.1"/>
    </source>
</evidence>
<dbReference type="Proteomes" id="UP000009881">
    <property type="component" value="Unassembled WGS sequence"/>
</dbReference>
<comment type="caution">
    <text evidence="2">The sequence shown here is derived from an EMBL/GenBank/DDBJ whole genome shotgun (WGS) entry which is preliminary data.</text>
</comment>
<evidence type="ECO:0000259" key="1">
    <source>
        <dbReference type="Pfam" id="PF13380"/>
    </source>
</evidence>
<dbReference type="Pfam" id="PF13380">
    <property type="entry name" value="CoA_binding_2"/>
    <property type="match status" value="1"/>
</dbReference>
<reference evidence="2 3" key="1">
    <citation type="journal article" date="2013" name="Genome Announc.">
        <title>Draft Genome Sequence of an Alphaproteobacterium, Caenispirillum salinarum AK4(T), Isolated from a Solar Saltern.</title>
        <authorList>
            <person name="Khatri I."/>
            <person name="Singh A."/>
            <person name="Korpole S."/>
            <person name="Pinnaka A.K."/>
            <person name="Subramanian S."/>
        </authorList>
    </citation>
    <scope>NUCLEOTIDE SEQUENCE [LARGE SCALE GENOMIC DNA]</scope>
    <source>
        <strain evidence="2 3">AK4</strain>
    </source>
</reference>
<dbReference type="EMBL" id="ANHY01000004">
    <property type="protein sequence ID" value="EKV32088.1"/>
    <property type="molecule type" value="Genomic_DNA"/>
</dbReference>